<evidence type="ECO:0000313" key="8">
    <source>
        <dbReference type="EMBL" id="XCI27639.1"/>
    </source>
</evidence>
<organism evidence="8">
    <name type="scientific">Proteinivorax hydrogeniformans</name>
    <dbReference type="NCBI Taxonomy" id="1826727"/>
    <lineage>
        <taxon>Bacteria</taxon>
        <taxon>Bacillati</taxon>
        <taxon>Bacillota</taxon>
        <taxon>Clostridia</taxon>
        <taxon>Eubacteriales</taxon>
        <taxon>Proteinivoracaceae</taxon>
        <taxon>Proteinivorax</taxon>
    </lineage>
</organism>
<comment type="pathway">
    <text evidence="7">Protein modification; lipoprotein biosynthesis (diacylglyceryl transfer).</text>
</comment>
<dbReference type="GO" id="GO:0042158">
    <property type="term" value="P:lipoprotein biosynthetic process"/>
    <property type="evidence" value="ECO:0007669"/>
    <property type="project" value="UniProtKB-UniRule"/>
</dbReference>
<dbReference type="RefSeq" id="WP_353892217.1">
    <property type="nucleotide sequence ID" value="NZ_CP159485.1"/>
</dbReference>
<dbReference type="PANTHER" id="PTHR30589">
    <property type="entry name" value="PROLIPOPROTEIN DIACYLGLYCERYL TRANSFERASE"/>
    <property type="match status" value="1"/>
</dbReference>
<keyword evidence="5 7" id="KW-1133">Transmembrane helix</keyword>
<feature type="transmembrane region" description="Helical" evidence="7">
    <location>
        <begin position="87"/>
        <end position="104"/>
    </location>
</feature>
<feature type="transmembrane region" description="Helical" evidence="7">
    <location>
        <begin position="47"/>
        <end position="67"/>
    </location>
</feature>
<sequence>MDPVAFNLGPIPVYWYGIIIGFGALVALFLIKTLGKRDGLDPDIFDEFLLIALPVGILGARVYYVLFNLEAYRGDLSRVFSIWEGGLAIHGGILAGVLVAYIFVKVKKINFWQFADVVVPGLILAQAIGRWGNYVNQEAYGVETDLPWAMYIDGAYRHPTFFYEFVWNLIVLGGLLMLRKKKLAKGSIFAFYLIGYSFGRFFIEGLRTDSLMIGPLRTAQLVSIALIVIGVGIYYYLNRKKKAN</sequence>
<gene>
    <name evidence="7 8" type="primary">lgt</name>
    <name evidence="8" type="ORF">PRVXH_001546</name>
</gene>
<name>A0AAU8HQD6_9FIRM</name>
<reference evidence="8" key="1">
    <citation type="journal article" date="2018" name="Antonie Van Leeuwenhoek">
        <title>Proteinivorax hydrogeniformans sp. nov., an anaerobic, haloalkaliphilic bacterium fermenting proteinaceous compounds with high hydrogen production.</title>
        <authorList>
            <person name="Boltyanskaya Y."/>
            <person name="Detkova E."/>
            <person name="Pimenov N."/>
            <person name="Kevbrin V."/>
        </authorList>
    </citation>
    <scope>NUCLEOTIDE SEQUENCE</scope>
    <source>
        <strain evidence="8">Z-710</strain>
    </source>
</reference>
<protein>
    <recommendedName>
        <fullName evidence="7">Phosphatidylglycerol--prolipoprotein diacylglyceryl transferase</fullName>
        <ecNumber evidence="7">2.5.1.145</ecNumber>
    </recommendedName>
</protein>
<evidence type="ECO:0000256" key="4">
    <source>
        <dbReference type="ARBA" id="ARBA00022692"/>
    </source>
</evidence>
<evidence type="ECO:0000256" key="3">
    <source>
        <dbReference type="ARBA" id="ARBA00022679"/>
    </source>
</evidence>
<keyword evidence="6 7" id="KW-0472">Membrane</keyword>
<dbReference type="EC" id="2.5.1.145" evidence="7"/>
<feature type="transmembrane region" description="Helical" evidence="7">
    <location>
        <begin position="111"/>
        <end position="129"/>
    </location>
</feature>
<dbReference type="PROSITE" id="PS01311">
    <property type="entry name" value="LGT"/>
    <property type="match status" value="1"/>
</dbReference>
<dbReference type="InterPro" id="IPR001640">
    <property type="entry name" value="Lgt"/>
</dbReference>
<dbReference type="AlphaFoldDB" id="A0AAU8HQD6"/>
<evidence type="ECO:0000256" key="7">
    <source>
        <dbReference type="HAMAP-Rule" id="MF_01147"/>
    </source>
</evidence>
<evidence type="ECO:0000256" key="6">
    <source>
        <dbReference type="ARBA" id="ARBA00023136"/>
    </source>
</evidence>
<dbReference type="HAMAP" id="MF_01147">
    <property type="entry name" value="Lgt"/>
    <property type="match status" value="1"/>
</dbReference>
<evidence type="ECO:0000256" key="5">
    <source>
        <dbReference type="ARBA" id="ARBA00022989"/>
    </source>
</evidence>
<comment type="similarity">
    <text evidence="1 7">Belongs to the Lgt family.</text>
</comment>
<comment type="catalytic activity">
    <reaction evidence="7">
        <text>L-cysteinyl-[prolipoprotein] + a 1,2-diacyl-sn-glycero-3-phospho-(1'-sn-glycerol) = an S-1,2-diacyl-sn-glyceryl-L-cysteinyl-[prolipoprotein] + sn-glycerol 1-phosphate + H(+)</text>
        <dbReference type="Rhea" id="RHEA:56712"/>
        <dbReference type="Rhea" id="RHEA-COMP:14679"/>
        <dbReference type="Rhea" id="RHEA-COMP:14680"/>
        <dbReference type="ChEBI" id="CHEBI:15378"/>
        <dbReference type="ChEBI" id="CHEBI:29950"/>
        <dbReference type="ChEBI" id="CHEBI:57685"/>
        <dbReference type="ChEBI" id="CHEBI:64716"/>
        <dbReference type="ChEBI" id="CHEBI:140658"/>
        <dbReference type="EC" id="2.5.1.145"/>
    </reaction>
</comment>
<feature type="transmembrane region" description="Helical" evidence="7">
    <location>
        <begin position="183"/>
        <end position="203"/>
    </location>
</feature>
<comment type="function">
    <text evidence="7">Catalyzes the transfer of the diacylglyceryl group from phosphatidylglycerol to the sulfhydryl group of the N-terminal cysteine of a prolipoprotein, the first step in the formation of mature lipoproteins.</text>
</comment>
<evidence type="ECO:0000256" key="2">
    <source>
        <dbReference type="ARBA" id="ARBA00022475"/>
    </source>
</evidence>
<dbReference type="PANTHER" id="PTHR30589:SF0">
    <property type="entry name" value="PHOSPHATIDYLGLYCEROL--PROLIPOPROTEIN DIACYLGLYCERYL TRANSFERASE"/>
    <property type="match status" value="1"/>
</dbReference>
<dbReference type="GO" id="GO:0008961">
    <property type="term" value="F:phosphatidylglycerol-prolipoprotein diacylglyceryl transferase activity"/>
    <property type="evidence" value="ECO:0007669"/>
    <property type="project" value="UniProtKB-UniRule"/>
</dbReference>
<keyword evidence="3 7" id="KW-0808">Transferase</keyword>
<feature type="transmembrane region" description="Helical" evidence="7">
    <location>
        <begin position="13"/>
        <end position="35"/>
    </location>
</feature>
<dbReference type="EMBL" id="CP159485">
    <property type="protein sequence ID" value="XCI27639.1"/>
    <property type="molecule type" value="Genomic_DNA"/>
</dbReference>
<dbReference type="Pfam" id="PF01790">
    <property type="entry name" value="LGT"/>
    <property type="match status" value="1"/>
</dbReference>
<proteinExistence type="inferred from homology"/>
<accession>A0AAU8HQD6</accession>
<dbReference type="NCBIfam" id="TIGR00544">
    <property type="entry name" value="lgt"/>
    <property type="match status" value="1"/>
</dbReference>
<keyword evidence="2 7" id="KW-1003">Cell membrane</keyword>
<feature type="binding site" evidence="7">
    <location>
        <position position="130"/>
    </location>
    <ligand>
        <name>a 1,2-diacyl-sn-glycero-3-phospho-(1'-sn-glycerol)</name>
        <dbReference type="ChEBI" id="CHEBI:64716"/>
    </ligand>
</feature>
<dbReference type="GO" id="GO:0005886">
    <property type="term" value="C:plasma membrane"/>
    <property type="evidence" value="ECO:0007669"/>
    <property type="project" value="UniProtKB-SubCell"/>
</dbReference>
<feature type="transmembrane region" description="Helical" evidence="7">
    <location>
        <begin position="160"/>
        <end position="178"/>
    </location>
</feature>
<keyword evidence="4 7" id="KW-0812">Transmembrane</keyword>
<reference evidence="8" key="2">
    <citation type="submission" date="2024-06" db="EMBL/GenBank/DDBJ databases">
        <authorList>
            <person name="Petrova K.O."/>
            <person name="Toshchakov S.V."/>
            <person name="Boltjanskaja Y.V."/>
            <person name="Kevbrin V.V."/>
        </authorList>
    </citation>
    <scope>NUCLEOTIDE SEQUENCE</scope>
    <source>
        <strain evidence="8">Z-710</strain>
    </source>
</reference>
<evidence type="ECO:0000256" key="1">
    <source>
        <dbReference type="ARBA" id="ARBA00007150"/>
    </source>
</evidence>
<comment type="subcellular location">
    <subcellularLocation>
        <location evidence="7">Cell membrane</location>
        <topology evidence="7">Multi-pass membrane protein</topology>
    </subcellularLocation>
</comment>
<feature type="transmembrane region" description="Helical" evidence="7">
    <location>
        <begin position="218"/>
        <end position="237"/>
    </location>
</feature>